<evidence type="ECO:0000313" key="5">
    <source>
        <dbReference type="EMBL" id="KRG71531.1"/>
    </source>
</evidence>
<evidence type="ECO:0000259" key="3">
    <source>
        <dbReference type="Pfam" id="PF20674"/>
    </source>
</evidence>
<feature type="domain" description="SpaA-like prealbumin fold" evidence="4">
    <location>
        <begin position="224"/>
        <end position="326"/>
    </location>
</feature>
<evidence type="ECO:0000256" key="1">
    <source>
        <dbReference type="SAM" id="SignalP"/>
    </source>
</evidence>
<evidence type="ECO:0000259" key="2">
    <source>
        <dbReference type="Pfam" id="PF01345"/>
    </source>
</evidence>
<dbReference type="Pfam" id="PF01345">
    <property type="entry name" value="DUF11"/>
    <property type="match status" value="1"/>
</dbReference>
<dbReference type="InterPro" id="IPR048834">
    <property type="entry name" value="SpaA_pre-album"/>
</dbReference>
<gene>
    <name evidence="5" type="ORF">ABB29_01795</name>
</gene>
<dbReference type="AlphaFoldDB" id="A0A0R0CPV5"/>
<dbReference type="Pfam" id="PF24514">
    <property type="entry name" value="SpaA_4"/>
    <property type="match status" value="1"/>
</dbReference>
<comment type="caution">
    <text evidence="5">The sequence shown here is derived from an EMBL/GenBank/DDBJ whole genome shotgun (WGS) entry which is preliminary data.</text>
</comment>
<feature type="domain" description="SpaA-like prealbumin fold" evidence="3">
    <location>
        <begin position="331"/>
        <end position="441"/>
    </location>
</feature>
<dbReference type="Pfam" id="PF20674">
    <property type="entry name" value="SpaA_3"/>
    <property type="match status" value="1"/>
</dbReference>
<feature type="domain" description="DUF11" evidence="2">
    <location>
        <begin position="447"/>
        <end position="540"/>
    </location>
</feature>
<proteinExistence type="predicted"/>
<evidence type="ECO:0000259" key="4">
    <source>
        <dbReference type="Pfam" id="PF24514"/>
    </source>
</evidence>
<reference evidence="5 6" key="1">
    <citation type="submission" date="2015-05" db="EMBL/GenBank/DDBJ databases">
        <title>Genome sequencing and analysis of members of genus Stenotrophomonas.</title>
        <authorList>
            <person name="Patil P.P."/>
            <person name="Midha S."/>
            <person name="Patil P.B."/>
        </authorList>
    </citation>
    <scope>NUCLEOTIDE SEQUENCE [LARGE SCALE GENOMIC DNA]</scope>
    <source>
        <strain evidence="5 6">DSM 21858</strain>
    </source>
</reference>
<organism evidence="5 6">
    <name type="scientific">Pseudoxanthomonas dokdonensis</name>
    <dbReference type="NCBI Taxonomy" id="344882"/>
    <lineage>
        <taxon>Bacteria</taxon>
        <taxon>Pseudomonadati</taxon>
        <taxon>Pseudomonadota</taxon>
        <taxon>Gammaproteobacteria</taxon>
        <taxon>Lysobacterales</taxon>
        <taxon>Lysobacteraceae</taxon>
        <taxon>Pseudoxanthomonas</taxon>
    </lineage>
</organism>
<dbReference type="STRING" id="344882.ABB29_01795"/>
<dbReference type="PATRIC" id="fig|344882.3.peg.1557"/>
<name>A0A0R0CPV5_9GAMM</name>
<dbReference type="InterPro" id="IPR055371">
    <property type="entry name" value="SpaA_PFL_dom_4"/>
</dbReference>
<protein>
    <submittedName>
        <fullName evidence="5">Uncharacterized protein</fullName>
    </submittedName>
</protein>
<sequence>MLLLGLSLQLVGIGNALAQSGGDGAYDLWQRDLPELPNGDAFYTSTTAHRNDAGTSPALSGDFPLDNGPPTFSGVVNTGSALSMIDLDNDSGQFQTIQGYLALPCDAQSIRLRVGAPNTYEQFNTLHLATSGSLLTRDAADLSQVSYRKVGYQRQFIGVNTIYTVAATNFGKWVRFAIATSDGGDNYGVSMEWSIDGAAFTAVPLSQISSLQSEPALQDCRAQVVVAKSSNPGTGVFTFSGSNGVGAFSLDTTTSNPATSATFEVTSPGDAITITESVAASFELREASCVDQDGAAIPATLSAQTLTIAGPSYGDNDIITCTFVNSSLPVLRLEKQLPSGRFAESDQFLLSIQGSTGSDSTTTTGAGSVASGLATLGPATAGETYTFSESAAGATDAGNYTSTYACTNAEPTGTADFSGSGVTFTVTPQANDDLTCIFINQRAVVNDLNIIKRAASETISPGESLSFMLEVSNVGLDPVSNAVVTDQPDAALVCPGAGNPNEVICSGDACNGPYTVDALLGAGLTLGTLNADETVTLTYSCLLP</sequence>
<evidence type="ECO:0000313" key="6">
    <source>
        <dbReference type="Proteomes" id="UP000052052"/>
    </source>
</evidence>
<accession>A0A0R0CPV5</accession>
<dbReference type="InterPro" id="IPR001434">
    <property type="entry name" value="OmcB-like_DUF11"/>
</dbReference>
<keyword evidence="1" id="KW-0732">Signal</keyword>
<feature type="chain" id="PRO_5006394354" evidence="1">
    <location>
        <begin position="19"/>
        <end position="544"/>
    </location>
</feature>
<dbReference type="Proteomes" id="UP000052052">
    <property type="component" value="Unassembled WGS sequence"/>
</dbReference>
<keyword evidence="6" id="KW-1185">Reference proteome</keyword>
<feature type="signal peptide" evidence="1">
    <location>
        <begin position="1"/>
        <end position="18"/>
    </location>
</feature>
<dbReference type="EMBL" id="LDJL01000002">
    <property type="protein sequence ID" value="KRG71531.1"/>
    <property type="molecule type" value="Genomic_DNA"/>
</dbReference>